<sequence>MAAARMRLVCADLVGIDGERHTGEQRLVLDAHRWVGMRVGVSARAHTLDAARLYAWKPSPPEPQLDSGPRPMRDAGPSLSHSLATPDASVRWVPYARLWCGRCSRTMPESGQWCRIQHSSSSSCGSSVTPPTSLGPCNHLSLRSFNSSMRVRPGYILWSVQGKRGCSRDTSGLKRNAPTSVDTISCWFCDVCRSIPTHTPLVTLGLSLHNASKRPRGILSGLASVTKHPLAALPHPMPRSLPTHTLSSPHSPYHAMEA</sequence>
<organism evidence="2 3">
    <name type="scientific">Polychaeton citri CBS 116435</name>
    <dbReference type="NCBI Taxonomy" id="1314669"/>
    <lineage>
        <taxon>Eukaryota</taxon>
        <taxon>Fungi</taxon>
        <taxon>Dikarya</taxon>
        <taxon>Ascomycota</taxon>
        <taxon>Pezizomycotina</taxon>
        <taxon>Dothideomycetes</taxon>
        <taxon>Dothideomycetidae</taxon>
        <taxon>Capnodiales</taxon>
        <taxon>Capnodiaceae</taxon>
        <taxon>Polychaeton</taxon>
    </lineage>
</organism>
<accession>A0A9P4Q3K9</accession>
<feature type="region of interest" description="Disordered" evidence="1">
    <location>
        <begin position="237"/>
        <end position="258"/>
    </location>
</feature>
<evidence type="ECO:0000256" key="1">
    <source>
        <dbReference type="SAM" id="MobiDB-lite"/>
    </source>
</evidence>
<comment type="caution">
    <text evidence="2">The sequence shown here is derived from an EMBL/GenBank/DDBJ whole genome shotgun (WGS) entry which is preliminary data.</text>
</comment>
<name>A0A9P4Q3K9_9PEZI</name>
<dbReference type="EMBL" id="MU003805">
    <property type="protein sequence ID" value="KAF2719958.1"/>
    <property type="molecule type" value="Genomic_DNA"/>
</dbReference>
<keyword evidence="3" id="KW-1185">Reference proteome</keyword>
<evidence type="ECO:0000313" key="3">
    <source>
        <dbReference type="Proteomes" id="UP000799441"/>
    </source>
</evidence>
<gene>
    <name evidence="2" type="ORF">K431DRAFT_104097</name>
</gene>
<proteinExistence type="predicted"/>
<reference evidence="2" key="1">
    <citation type="journal article" date="2020" name="Stud. Mycol.">
        <title>101 Dothideomycetes genomes: a test case for predicting lifestyles and emergence of pathogens.</title>
        <authorList>
            <person name="Haridas S."/>
            <person name="Albert R."/>
            <person name="Binder M."/>
            <person name="Bloem J."/>
            <person name="Labutti K."/>
            <person name="Salamov A."/>
            <person name="Andreopoulos B."/>
            <person name="Baker S."/>
            <person name="Barry K."/>
            <person name="Bills G."/>
            <person name="Bluhm B."/>
            <person name="Cannon C."/>
            <person name="Castanera R."/>
            <person name="Culley D."/>
            <person name="Daum C."/>
            <person name="Ezra D."/>
            <person name="Gonzalez J."/>
            <person name="Henrissat B."/>
            <person name="Kuo A."/>
            <person name="Liang C."/>
            <person name="Lipzen A."/>
            <person name="Lutzoni F."/>
            <person name="Magnuson J."/>
            <person name="Mondo S."/>
            <person name="Nolan M."/>
            <person name="Ohm R."/>
            <person name="Pangilinan J."/>
            <person name="Park H.-J."/>
            <person name="Ramirez L."/>
            <person name="Alfaro M."/>
            <person name="Sun H."/>
            <person name="Tritt A."/>
            <person name="Yoshinaga Y."/>
            <person name="Zwiers L.-H."/>
            <person name="Turgeon B."/>
            <person name="Goodwin S."/>
            <person name="Spatafora J."/>
            <person name="Crous P."/>
            <person name="Grigoriev I."/>
        </authorList>
    </citation>
    <scope>NUCLEOTIDE SEQUENCE</scope>
    <source>
        <strain evidence="2">CBS 116435</strain>
    </source>
</reference>
<evidence type="ECO:0000313" key="2">
    <source>
        <dbReference type="EMBL" id="KAF2719958.1"/>
    </source>
</evidence>
<feature type="region of interest" description="Disordered" evidence="1">
    <location>
        <begin position="59"/>
        <end position="83"/>
    </location>
</feature>
<dbReference type="AlphaFoldDB" id="A0A9P4Q3K9"/>
<dbReference type="Proteomes" id="UP000799441">
    <property type="component" value="Unassembled WGS sequence"/>
</dbReference>
<protein>
    <submittedName>
        <fullName evidence="2">Uncharacterized protein</fullName>
    </submittedName>
</protein>